<evidence type="ECO:0000256" key="2">
    <source>
        <dbReference type="ARBA" id="ARBA00022801"/>
    </source>
</evidence>
<name>A7I4X9_METB6</name>
<organism evidence="4 5">
    <name type="scientific">Methanoregula boonei (strain DSM 21154 / JCM 14090 / 6A8)</name>
    <dbReference type="NCBI Taxonomy" id="456442"/>
    <lineage>
        <taxon>Archaea</taxon>
        <taxon>Methanobacteriati</taxon>
        <taxon>Methanobacteriota</taxon>
        <taxon>Stenosarchaea group</taxon>
        <taxon>Methanomicrobia</taxon>
        <taxon>Methanomicrobiales</taxon>
        <taxon>Methanoregulaceae</taxon>
        <taxon>Methanoregula</taxon>
    </lineage>
</organism>
<dbReference type="PANTHER" id="PTHR11839:SF18">
    <property type="entry name" value="NUDIX HYDROLASE DOMAIN-CONTAINING PROTEIN"/>
    <property type="match status" value="1"/>
</dbReference>
<dbReference type="EMBL" id="CP000780">
    <property type="protein sequence ID" value="ABS54790.1"/>
    <property type="molecule type" value="Genomic_DNA"/>
</dbReference>
<dbReference type="GeneID" id="5412221"/>
<evidence type="ECO:0000313" key="5">
    <source>
        <dbReference type="Proteomes" id="UP000002408"/>
    </source>
</evidence>
<dbReference type="InterPro" id="IPR000086">
    <property type="entry name" value="NUDIX_hydrolase_dom"/>
</dbReference>
<dbReference type="Gene3D" id="3.90.79.10">
    <property type="entry name" value="Nucleoside Triphosphate Pyrophosphohydrolase"/>
    <property type="match status" value="1"/>
</dbReference>
<dbReference type="PRINTS" id="PR00502">
    <property type="entry name" value="NUDIXFAMILY"/>
</dbReference>
<dbReference type="KEGG" id="mbn:Mboo_0268"/>
<dbReference type="OrthoDB" id="104705at2157"/>
<dbReference type="STRING" id="456442.Mboo_0268"/>
<comment type="cofactor">
    <cofactor evidence="1">
        <name>Mg(2+)</name>
        <dbReference type="ChEBI" id="CHEBI:18420"/>
    </cofactor>
</comment>
<feature type="domain" description="Nudix hydrolase" evidence="3">
    <location>
        <begin position="30"/>
        <end position="158"/>
    </location>
</feature>
<dbReference type="InterPro" id="IPR020476">
    <property type="entry name" value="Nudix_hydrolase"/>
</dbReference>
<dbReference type="InterPro" id="IPR015797">
    <property type="entry name" value="NUDIX_hydrolase-like_dom_sf"/>
</dbReference>
<protein>
    <submittedName>
        <fullName evidence="4">NUDIX hydrolase</fullName>
    </submittedName>
</protein>
<gene>
    <name evidence="4" type="ordered locus">Mboo_0268</name>
</gene>
<evidence type="ECO:0000259" key="3">
    <source>
        <dbReference type="PROSITE" id="PS51462"/>
    </source>
</evidence>
<dbReference type="Pfam" id="PF00293">
    <property type="entry name" value="NUDIX"/>
    <property type="match status" value="1"/>
</dbReference>
<sequence length="165" mass="18376">MEIFRGGKLWIEKKKIQLPNGVEKDAVIVHPKGAVAILPVTETGYLLLRQYRYAVGQYIWEAPAGTMEDGEDPIETARRELIEEAGVAAGNLIPRGFIYTTPGFTDEKIWLFEARDLTPSDEFQKDADEVIEVMDVTRDNTDAMVTDGTICDAKTICLLHQCGEG</sequence>
<dbReference type="InterPro" id="IPR020084">
    <property type="entry name" value="NUDIX_hydrolase_CS"/>
</dbReference>
<dbReference type="AlphaFoldDB" id="A7I4X9"/>
<keyword evidence="2 4" id="KW-0378">Hydrolase</keyword>
<dbReference type="RefSeq" id="WP_011991278.1">
    <property type="nucleotide sequence ID" value="NC_009712.1"/>
</dbReference>
<reference evidence="5" key="1">
    <citation type="journal article" date="2015" name="Microbiology">
        <title>Genome of Methanoregula boonei 6A8 reveals adaptations to oligotrophic peatland environments.</title>
        <authorList>
            <person name="Braeuer S."/>
            <person name="Cadillo-Quiroz H."/>
            <person name="Kyrpides N."/>
            <person name="Woyke T."/>
            <person name="Goodwin L."/>
            <person name="Detter C."/>
            <person name="Podell S."/>
            <person name="Yavitt J.B."/>
            <person name="Zinder S.H."/>
        </authorList>
    </citation>
    <scope>NUCLEOTIDE SEQUENCE [LARGE SCALE GENOMIC DNA]</scope>
    <source>
        <strain evidence="5">DSM 21154 / JCM 14090 / 6A8</strain>
    </source>
</reference>
<dbReference type="PROSITE" id="PS51462">
    <property type="entry name" value="NUDIX"/>
    <property type="match status" value="1"/>
</dbReference>
<dbReference type="eggNOG" id="arCOG01073">
    <property type="taxonomic scope" value="Archaea"/>
</dbReference>
<dbReference type="Proteomes" id="UP000002408">
    <property type="component" value="Chromosome"/>
</dbReference>
<evidence type="ECO:0000256" key="1">
    <source>
        <dbReference type="ARBA" id="ARBA00001946"/>
    </source>
</evidence>
<dbReference type="PROSITE" id="PS00893">
    <property type="entry name" value="NUDIX_BOX"/>
    <property type="match status" value="1"/>
</dbReference>
<dbReference type="CDD" id="cd03424">
    <property type="entry name" value="NUDIX_ADPRase_Nudt5_UGPPase_Nudt14"/>
    <property type="match status" value="1"/>
</dbReference>
<evidence type="ECO:0000313" key="4">
    <source>
        <dbReference type="EMBL" id="ABS54790.1"/>
    </source>
</evidence>
<keyword evidence="5" id="KW-1185">Reference proteome</keyword>
<accession>A7I4X9</accession>
<dbReference type="PANTHER" id="PTHR11839">
    <property type="entry name" value="UDP/ADP-SUGAR PYROPHOSPHATASE"/>
    <property type="match status" value="1"/>
</dbReference>
<dbReference type="GO" id="GO:0019693">
    <property type="term" value="P:ribose phosphate metabolic process"/>
    <property type="evidence" value="ECO:0007669"/>
    <property type="project" value="TreeGrafter"/>
</dbReference>
<dbReference type="SUPFAM" id="SSF55811">
    <property type="entry name" value="Nudix"/>
    <property type="match status" value="1"/>
</dbReference>
<dbReference type="HOGENOM" id="CLU_062658_5_1_2"/>
<dbReference type="GO" id="GO:0006753">
    <property type="term" value="P:nucleoside phosphate metabolic process"/>
    <property type="evidence" value="ECO:0007669"/>
    <property type="project" value="TreeGrafter"/>
</dbReference>
<proteinExistence type="predicted"/>
<dbReference type="GO" id="GO:0016462">
    <property type="term" value="F:pyrophosphatase activity"/>
    <property type="evidence" value="ECO:0007669"/>
    <property type="project" value="UniProtKB-ARBA"/>
</dbReference>